<dbReference type="InterPro" id="IPR036078">
    <property type="entry name" value="Spo11/TopoVI_A_sf"/>
</dbReference>
<organism evidence="2 3">
    <name type="scientific">Sporanaerobacter acetigenes DSM 13106</name>
    <dbReference type="NCBI Taxonomy" id="1123281"/>
    <lineage>
        <taxon>Bacteria</taxon>
        <taxon>Bacillati</taxon>
        <taxon>Bacillota</taxon>
        <taxon>Tissierellia</taxon>
        <taxon>Tissierellales</taxon>
        <taxon>Sporanaerobacteraceae</taxon>
        <taxon>Sporanaerobacter</taxon>
    </lineage>
</organism>
<dbReference type="EMBL" id="FQXR01000002">
    <property type="protein sequence ID" value="SHH39375.1"/>
    <property type="molecule type" value="Genomic_DNA"/>
</dbReference>
<dbReference type="GO" id="GO:0005694">
    <property type="term" value="C:chromosome"/>
    <property type="evidence" value="ECO:0007669"/>
    <property type="project" value="InterPro"/>
</dbReference>
<evidence type="ECO:0000259" key="1">
    <source>
        <dbReference type="Pfam" id="PF09983"/>
    </source>
</evidence>
<protein>
    <recommendedName>
        <fullName evidence="1">Wadjet protein JetD C-terminal domain-containing protein</fullName>
    </recommendedName>
</protein>
<dbReference type="InterPro" id="IPR024534">
    <property type="entry name" value="JetD_C"/>
</dbReference>
<dbReference type="Gene3D" id="3.40.1360.10">
    <property type="match status" value="1"/>
</dbReference>
<dbReference type="SUPFAM" id="SSF56726">
    <property type="entry name" value="DNA topoisomerase IV, alpha subunit"/>
    <property type="match status" value="1"/>
</dbReference>
<sequence length="357" mass="43251">MYNNVTKFIKNYIEKNKRKRFELDELEDYIIHIYGGKSGYEKNGGYLELYAGILKAVDEGKIRAIKSSNYNGMNPPLKTKWEIIQKESFGQWDKNEMLKMSDLLDFRYYERHPEYENSVEWEYMRNIYSFLKERDNREWASLEERSLELFYDEKFLYSKRKDKIDNKILTRLSLDYEDLKMKKYGEMFIYWKRGIDKIKKVIILENHSTFFSYKRACEMGIDIFGDLPELLIFGQGKKIINSFSFIEELVSPLELEILYFGDIDPEGFMIYRSFKERYKDLNINLQIKAYMQLLKIGSRKYPCVGQRKNIRDLNFVLDEFHARFLDEYGEMLKNLWNEDRRIPQELINYEYILKGDR</sequence>
<dbReference type="AlphaFoldDB" id="A0A1M5SLL8"/>
<feature type="domain" description="Wadjet protein JetD C-terminal" evidence="1">
    <location>
        <begin position="196"/>
        <end position="352"/>
    </location>
</feature>
<keyword evidence="3" id="KW-1185">Reference proteome</keyword>
<evidence type="ECO:0000313" key="2">
    <source>
        <dbReference type="EMBL" id="SHH39375.1"/>
    </source>
</evidence>
<dbReference type="GO" id="GO:0003677">
    <property type="term" value="F:DNA binding"/>
    <property type="evidence" value="ECO:0007669"/>
    <property type="project" value="InterPro"/>
</dbReference>
<proteinExistence type="predicted"/>
<dbReference type="OrthoDB" id="9809365at2"/>
<dbReference type="RefSeq" id="WP_072742673.1">
    <property type="nucleotide sequence ID" value="NZ_FQXR01000002.1"/>
</dbReference>
<dbReference type="Pfam" id="PF09983">
    <property type="entry name" value="JetD_C"/>
    <property type="match status" value="1"/>
</dbReference>
<accession>A0A1M5SLL8</accession>
<dbReference type="Proteomes" id="UP000184389">
    <property type="component" value="Unassembled WGS sequence"/>
</dbReference>
<reference evidence="2 3" key="1">
    <citation type="submission" date="2016-11" db="EMBL/GenBank/DDBJ databases">
        <authorList>
            <person name="Jaros S."/>
            <person name="Januszkiewicz K."/>
            <person name="Wedrychowicz H."/>
        </authorList>
    </citation>
    <scope>NUCLEOTIDE SEQUENCE [LARGE SCALE GENOMIC DNA]</scope>
    <source>
        <strain evidence="2 3">DSM 13106</strain>
    </source>
</reference>
<dbReference type="STRING" id="1123281.SAMN02745180_00207"/>
<gene>
    <name evidence="2" type="ORF">SAMN02745180_00207</name>
</gene>
<name>A0A1M5SLL8_9FIRM</name>
<evidence type="ECO:0000313" key="3">
    <source>
        <dbReference type="Proteomes" id="UP000184389"/>
    </source>
</evidence>